<evidence type="ECO:0000313" key="2">
    <source>
        <dbReference type="Proteomes" id="UP000295621"/>
    </source>
</evidence>
<dbReference type="RefSeq" id="WP_131980899.1">
    <property type="nucleotide sequence ID" value="NZ_SMKL01000012.1"/>
</dbReference>
<comment type="caution">
    <text evidence="1">The sequence shown here is derived from an EMBL/GenBank/DDBJ whole genome shotgun (WGS) entry which is preliminary data.</text>
</comment>
<organism evidence="1 2">
    <name type="scientific">Jiangella ureilytica</name>
    <dbReference type="NCBI Taxonomy" id="2530374"/>
    <lineage>
        <taxon>Bacteria</taxon>
        <taxon>Bacillati</taxon>
        <taxon>Actinomycetota</taxon>
        <taxon>Actinomycetes</taxon>
        <taxon>Jiangellales</taxon>
        <taxon>Jiangellaceae</taxon>
        <taxon>Jiangella</taxon>
    </lineage>
</organism>
<gene>
    <name evidence="1" type="ORF">E1212_07485</name>
</gene>
<evidence type="ECO:0000313" key="1">
    <source>
        <dbReference type="EMBL" id="TDC52975.1"/>
    </source>
</evidence>
<dbReference type="Gene3D" id="3.30.530.20">
    <property type="match status" value="1"/>
</dbReference>
<dbReference type="Pfam" id="PF10604">
    <property type="entry name" value="Polyketide_cyc2"/>
    <property type="match status" value="1"/>
</dbReference>
<sequence>MIEVTRNVPVEPEHVFAVLADGWSFAGWVVGASHIRAVDEGWPEVGTRIHHSVGPWPAAIEDVTTVTAMRPNAAITLDARLWPVGAARVEITLRPSPGGGTHVVMAEEVVRGLGRLAPGALQALLLKPRNDESLRRLEAIAVGRVRQPHPPASG</sequence>
<dbReference type="SUPFAM" id="SSF55961">
    <property type="entry name" value="Bet v1-like"/>
    <property type="match status" value="1"/>
</dbReference>
<protein>
    <submittedName>
        <fullName evidence="1">SRPBCC family protein</fullName>
    </submittedName>
</protein>
<dbReference type="EMBL" id="SMKL01000012">
    <property type="protein sequence ID" value="TDC52975.1"/>
    <property type="molecule type" value="Genomic_DNA"/>
</dbReference>
<dbReference type="AlphaFoldDB" id="A0A4V2XXF4"/>
<accession>A0A4V2XXF4</accession>
<dbReference type="Proteomes" id="UP000295621">
    <property type="component" value="Unassembled WGS sequence"/>
</dbReference>
<proteinExistence type="predicted"/>
<dbReference type="OrthoDB" id="4483486at2"/>
<name>A0A4V2XXF4_9ACTN</name>
<reference evidence="1 2" key="1">
    <citation type="submission" date="2019-02" db="EMBL/GenBank/DDBJ databases">
        <title>Draft genome sequences of novel Actinobacteria.</title>
        <authorList>
            <person name="Sahin N."/>
            <person name="Ay H."/>
            <person name="Saygin H."/>
        </authorList>
    </citation>
    <scope>NUCLEOTIDE SEQUENCE [LARGE SCALE GENOMIC DNA]</scope>
    <source>
        <strain evidence="1 2">KC603</strain>
    </source>
</reference>
<dbReference type="CDD" id="cd07812">
    <property type="entry name" value="SRPBCC"/>
    <property type="match status" value="1"/>
</dbReference>
<keyword evidence="2" id="KW-1185">Reference proteome</keyword>
<dbReference type="InterPro" id="IPR023393">
    <property type="entry name" value="START-like_dom_sf"/>
</dbReference>
<dbReference type="InterPro" id="IPR019587">
    <property type="entry name" value="Polyketide_cyclase/dehydratase"/>
</dbReference>